<protein>
    <recommendedName>
        <fullName evidence="4">Peptidase M50 domain-containing protein</fullName>
    </recommendedName>
</protein>
<dbReference type="OrthoDB" id="1160343at2"/>
<dbReference type="KEGG" id="emar:D1013_13025"/>
<gene>
    <name evidence="2" type="ORF">D1013_13025</name>
</gene>
<keyword evidence="1" id="KW-1133">Transmembrane helix</keyword>
<dbReference type="RefSeq" id="WP_121849248.1">
    <property type="nucleotide sequence ID" value="NZ_CP032050.1"/>
</dbReference>
<feature type="transmembrane region" description="Helical" evidence="1">
    <location>
        <begin position="123"/>
        <end position="143"/>
    </location>
</feature>
<evidence type="ECO:0000313" key="2">
    <source>
        <dbReference type="EMBL" id="AYN68233.1"/>
    </source>
</evidence>
<keyword evidence="3" id="KW-1185">Reference proteome</keyword>
<name>A0A3G2L7Q1_9FLAO</name>
<dbReference type="Proteomes" id="UP000276309">
    <property type="component" value="Chromosome"/>
</dbReference>
<sequence length="182" mass="20688">MNHQKVDLPYIVMAMAAVLSTWLLHEFAHWLTSVSLGYQSALYLNGTSFEDVASPTEVHRILVSAAGPLITIIQGFCFYFILSSKGWNKHLYLFLFSAFYMRALAGFMNLINANDEGRISEFFNLGTFTLPAIVSLLLFFLVYKIGKMFNLSRKFHLATTFLIMLFSSILIIANQMHAIRII</sequence>
<feature type="transmembrane region" description="Helical" evidence="1">
    <location>
        <begin position="91"/>
        <end position="111"/>
    </location>
</feature>
<dbReference type="AlphaFoldDB" id="A0A3G2L7Q1"/>
<organism evidence="2 3">
    <name type="scientific">Euzebyella marina</name>
    <dbReference type="NCBI Taxonomy" id="1761453"/>
    <lineage>
        <taxon>Bacteria</taxon>
        <taxon>Pseudomonadati</taxon>
        <taxon>Bacteroidota</taxon>
        <taxon>Flavobacteriia</taxon>
        <taxon>Flavobacteriales</taxon>
        <taxon>Flavobacteriaceae</taxon>
        <taxon>Euzebyella</taxon>
    </lineage>
</organism>
<evidence type="ECO:0000256" key="1">
    <source>
        <dbReference type="SAM" id="Phobius"/>
    </source>
</evidence>
<feature type="transmembrane region" description="Helical" evidence="1">
    <location>
        <begin position="61"/>
        <end position="82"/>
    </location>
</feature>
<evidence type="ECO:0000313" key="3">
    <source>
        <dbReference type="Proteomes" id="UP000276309"/>
    </source>
</evidence>
<dbReference type="EMBL" id="CP032050">
    <property type="protein sequence ID" value="AYN68233.1"/>
    <property type="molecule type" value="Genomic_DNA"/>
</dbReference>
<keyword evidence="1" id="KW-0472">Membrane</keyword>
<feature type="transmembrane region" description="Helical" evidence="1">
    <location>
        <begin position="7"/>
        <end position="25"/>
    </location>
</feature>
<reference evidence="2 3" key="1">
    <citation type="submission" date="2018-08" db="EMBL/GenBank/DDBJ databases">
        <title>The reduced genetic potential of extracellular carbohydrate catabolism in Euzebyella marina RN62, a Flavobacteriia bacterium isolated from the hadal water.</title>
        <authorList>
            <person name="Xue C."/>
        </authorList>
    </citation>
    <scope>NUCLEOTIDE SEQUENCE [LARGE SCALE GENOMIC DNA]</scope>
    <source>
        <strain evidence="2 3">RN62</strain>
    </source>
</reference>
<feature type="transmembrane region" description="Helical" evidence="1">
    <location>
        <begin position="155"/>
        <end position="173"/>
    </location>
</feature>
<keyword evidence="1" id="KW-0812">Transmembrane</keyword>
<accession>A0A3G2L7Q1</accession>
<proteinExistence type="predicted"/>
<evidence type="ECO:0008006" key="4">
    <source>
        <dbReference type="Google" id="ProtNLM"/>
    </source>
</evidence>